<name>A0ABW3JGR4_9FLAO</name>
<protein>
    <submittedName>
        <fullName evidence="2">Uncharacterized protein</fullName>
    </submittedName>
</protein>
<organism evidence="2 3">
    <name type="scientific">Mariniflexile jejuense</name>
    <dbReference type="NCBI Taxonomy" id="1173582"/>
    <lineage>
        <taxon>Bacteria</taxon>
        <taxon>Pseudomonadati</taxon>
        <taxon>Bacteroidota</taxon>
        <taxon>Flavobacteriia</taxon>
        <taxon>Flavobacteriales</taxon>
        <taxon>Flavobacteriaceae</taxon>
        <taxon>Mariniflexile</taxon>
    </lineage>
</organism>
<gene>
    <name evidence="2" type="ORF">ACFQ1R_05830</name>
</gene>
<evidence type="ECO:0000313" key="3">
    <source>
        <dbReference type="Proteomes" id="UP001597061"/>
    </source>
</evidence>
<proteinExistence type="predicted"/>
<evidence type="ECO:0000313" key="2">
    <source>
        <dbReference type="EMBL" id="MFD0989607.1"/>
    </source>
</evidence>
<keyword evidence="3" id="KW-1185">Reference proteome</keyword>
<keyword evidence="1" id="KW-0812">Transmembrane</keyword>
<evidence type="ECO:0000256" key="1">
    <source>
        <dbReference type="SAM" id="Phobius"/>
    </source>
</evidence>
<reference evidence="3" key="1">
    <citation type="journal article" date="2019" name="Int. J. Syst. Evol. Microbiol.">
        <title>The Global Catalogue of Microorganisms (GCM) 10K type strain sequencing project: providing services to taxonomists for standard genome sequencing and annotation.</title>
        <authorList>
            <consortium name="The Broad Institute Genomics Platform"/>
            <consortium name="The Broad Institute Genome Sequencing Center for Infectious Disease"/>
            <person name="Wu L."/>
            <person name="Ma J."/>
        </authorList>
    </citation>
    <scope>NUCLEOTIDE SEQUENCE [LARGE SCALE GENOMIC DNA]</scope>
    <source>
        <strain evidence="3">CCUG 62414</strain>
    </source>
</reference>
<keyword evidence="1" id="KW-1133">Transmembrane helix</keyword>
<sequence>MSTNKLQNIKKTGFKVPKDYFESLEDSILSDLKLKELSPKSGYTTPDNYFNTLEDNIINTINQTKEVKVVKLITWRKAAYATAVAASLILMINVFFNNTKNITIDTIETASIENYIIDEDVEANEFASLFTKEDLQDVQLITDGYNSETLENFVFDNLEIEDIITK</sequence>
<feature type="transmembrane region" description="Helical" evidence="1">
    <location>
        <begin position="78"/>
        <end position="96"/>
    </location>
</feature>
<dbReference type="Proteomes" id="UP001597061">
    <property type="component" value="Unassembled WGS sequence"/>
</dbReference>
<dbReference type="EMBL" id="JBHTJI010000001">
    <property type="protein sequence ID" value="MFD0989607.1"/>
    <property type="molecule type" value="Genomic_DNA"/>
</dbReference>
<keyword evidence="1" id="KW-0472">Membrane</keyword>
<accession>A0ABW3JGR4</accession>
<comment type="caution">
    <text evidence="2">The sequence shown here is derived from an EMBL/GenBank/DDBJ whole genome shotgun (WGS) entry which is preliminary data.</text>
</comment>
<dbReference type="RefSeq" id="WP_379925186.1">
    <property type="nucleotide sequence ID" value="NZ_JBHTJI010000001.1"/>
</dbReference>